<dbReference type="PROSITE" id="PS51347">
    <property type="entry name" value="PHOSPHOTRIESTERASE_2"/>
    <property type="match status" value="1"/>
</dbReference>
<keyword evidence="1 3" id="KW-0479">Metal-binding</keyword>
<feature type="binding site" evidence="3">
    <location>
        <position position="166"/>
    </location>
    <ligand>
        <name>a divalent metal cation</name>
        <dbReference type="ChEBI" id="CHEBI:60240"/>
        <label>2</label>
    </ligand>
</feature>
<evidence type="ECO:0000313" key="5">
    <source>
        <dbReference type="EMBL" id="SHJ12783.1"/>
    </source>
</evidence>
<dbReference type="SUPFAM" id="SSF51556">
    <property type="entry name" value="Metallo-dependent hydrolases"/>
    <property type="match status" value="1"/>
</dbReference>
<dbReference type="RefSeq" id="WP_072985937.1">
    <property type="nucleotide sequence ID" value="NZ_FQZB01000006.1"/>
</dbReference>
<feature type="binding site" evidence="3">
    <location>
        <position position="20"/>
    </location>
    <ligand>
        <name>a divalent metal cation</name>
        <dbReference type="ChEBI" id="CHEBI:60240"/>
        <label>1</label>
    </ligand>
</feature>
<gene>
    <name evidence="5" type="ORF">SAMN02745163_01370</name>
</gene>
<comment type="cofactor">
    <cofactor evidence="3">
        <name>a divalent metal cation</name>
        <dbReference type="ChEBI" id="CHEBI:60240"/>
    </cofactor>
    <text evidence="3">Binds 2 divalent metal cations per subunit.</text>
</comment>
<dbReference type="PANTHER" id="PTHR10819:SF3">
    <property type="entry name" value="PHOSPHOTRIESTERASE-RELATED PROTEIN"/>
    <property type="match status" value="1"/>
</dbReference>
<evidence type="ECO:0000256" key="1">
    <source>
        <dbReference type="ARBA" id="ARBA00022723"/>
    </source>
</evidence>
<accession>A0A1M6GS53</accession>
<dbReference type="InterPro" id="IPR001559">
    <property type="entry name" value="Phosphotriesterase"/>
</dbReference>
<comment type="similarity">
    <text evidence="4">Belongs to the metallo-dependent hydrolases superfamily. Phosphotriesterase family.</text>
</comment>
<dbReference type="STRING" id="1121302.SAMN02745163_01370"/>
<keyword evidence="6" id="KW-1185">Reference proteome</keyword>
<dbReference type="Pfam" id="PF02126">
    <property type="entry name" value="PTE"/>
    <property type="match status" value="1"/>
</dbReference>
<comment type="caution">
    <text evidence="4">Lacks conserved residue(s) required for the propagation of feature annotation.</text>
</comment>
<dbReference type="OrthoDB" id="105927at2"/>
<name>A0A1M6GS53_9CLOT</name>
<dbReference type="AlphaFoldDB" id="A0A1M6GS53"/>
<keyword evidence="2" id="KW-0378">Hydrolase</keyword>
<dbReference type="GO" id="GO:0008270">
    <property type="term" value="F:zinc ion binding"/>
    <property type="evidence" value="ECO:0007669"/>
    <property type="project" value="InterPro"/>
</dbReference>
<dbReference type="PANTHER" id="PTHR10819">
    <property type="entry name" value="PHOSPHOTRIESTERASE-RELATED"/>
    <property type="match status" value="1"/>
</dbReference>
<dbReference type="GO" id="GO:0016787">
    <property type="term" value="F:hydrolase activity"/>
    <property type="evidence" value="ECO:0007669"/>
    <property type="project" value="UniProtKB-KW"/>
</dbReference>
<dbReference type="Proteomes" id="UP000184310">
    <property type="component" value="Unassembled WGS sequence"/>
</dbReference>
<dbReference type="Gene3D" id="3.20.20.140">
    <property type="entry name" value="Metal-dependent hydrolases"/>
    <property type="match status" value="1"/>
</dbReference>
<feature type="binding site" evidence="3">
    <location>
        <position position="133"/>
    </location>
    <ligand>
        <name>a divalent metal cation</name>
        <dbReference type="ChEBI" id="CHEBI:60240"/>
        <label>1</label>
    </ligand>
</feature>
<evidence type="ECO:0000256" key="4">
    <source>
        <dbReference type="PROSITE-ProRule" id="PRU00679"/>
    </source>
</evidence>
<organism evidence="5 6">
    <name type="scientific">Clostridium cavendishii DSM 21758</name>
    <dbReference type="NCBI Taxonomy" id="1121302"/>
    <lineage>
        <taxon>Bacteria</taxon>
        <taxon>Bacillati</taxon>
        <taxon>Bacillota</taxon>
        <taxon>Clostridia</taxon>
        <taxon>Eubacteriales</taxon>
        <taxon>Clostridiaceae</taxon>
        <taxon>Clostridium</taxon>
    </lineage>
</organism>
<reference evidence="5 6" key="1">
    <citation type="submission" date="2016-11" db="EMBL/GenBank/DDBJ databases">
        <authorList>
            <person name="Jaros S."/>
            <person name="Januszkiewicz K."/>
            <person name="Wedrychowicz H."/>
        </authorList>
    </citation>
    <scope>NUCLEOTIDE SEQUENCE [LARGE SCALE GENOMIC DNA]</scope>
    <source>
        <strain evidence="5 6">DSM 21758</strain>
    </source>
</reference>
<dbReference type="PIRSF" id="PIRSF016839">
    <property type="entry name" value="PhP"/>
    <property type="match status" value="1"/>
</dbReference>
<dbReference type="InterPro" id="IPR032466">
    <property type="entry name" value="Metal_Hydrolase"/>
</dbReference>
<proteinExistence type="inferred from homology"/>
<feature type="binding site" evidence="3">
    <location>
        <position position="194"/>
    </location>
    <ligand>
        <name>a divalent metal cation</name>
        <dbReference type="ChEBI" id="CHEBI:60240"/>
        <label>2</label>
    </ligand>
</feature>
<sequence>MINTVLGKIDKFELGNVLCHEHVIIDLTGVRGDIDSALTDTCTMASELALAKDSGIDSIIEVTNIGMGRDVKKLEEVSKKTGINIIASTGFYTIPYYPEYVFTKTAEELSQIMIKEIVEGIDDTSIKAGVIGEIGTSLNEISPVSLKVYEAAFLAHKETGVPIFTHCEMGTMGYEQAMYFKNLKMDMDKLLIGHVDLVKDLDYIVKILETGANIGFDTIGKESYVSNQSKAKLLFELVKLGYEDKIMLSQDVTRVSYLKRNNGFGYVEVMNKFIPLLREGGLSEKLINKFMVDNPKRILG</sequence>
<feature type="binding site" evidence="3">
    <location>
        <position position="22"/>
    </location>
    <ligand>
        <name>a divalent metal cation</name>
        <dbReference type="ChEBI" id="CHEBI:60240"/>
        <label>1</label>
    </ligand>
</feature>
<feature type="binding site" evidence="3">
    <location>
        <position position="133"/>
    </location>
    <ligand>
        <name>a divalent metal cation</name>
        <dbReference type="ChEBI" id="CHEBI:60240"/>
        <label>2</label>
    </ligand>
</feature>
<feature type="binding site" evidence="3">
    <location>
        <position position="251"/>
    </location>
    <ligand>
        <name>a divalent metal cation</name>
        <dbReference type="ChEBI" id="CHEBI:60240"/>
        <label>1</label>
    </ligand>
</feature>
<evidence type="ECO:0000256" key="3">
    <source>
        <dbReference type="PIRSR" id="PIRSR601559-52"/>
    </source>
</evidence>
<protein>
    <submittedName>
        <fullName evidence="5">Phosphotriesterase-related protein</fullName>
    </submittedName>
</protein>
<evidence type="ECO:0000313" key="6">
    <source>
        <dbReference type="Proteomes" id="UP000184310"/>
    </source>
</evidence>
<evidence type="ECO:0000256" key="2">
    <source>
        <dbReference type="ARBA" id="ARBA00022801"/>
    </source>
</evidence>
<dbReference type="EMBL" id="FQZB01000006">
    <property type="protein sequence ID" value="SHJ12783.1"/>
    <property type="molecule type" value="Genomic_DNA"/>
</dbReference>